<keyword evidence="1" id="KW-0472">Membrane</keyword>
<keyword evidence="1" id="KW-1133">Transmembrane helix</keyword>
<comment type="caution">
    <text evidence="2">The sequence shown here is derived from an EMBL/GenBank/DDBJ whole genome shotgun (WGS) entry which is preliminary data.</text>
</comment>
<dbReference type="STRING" id="421072.SAMN04488097_3933"/>
<accession>A0A085B6N0</accession>
<keyword evidence="1" id="KW-0812">Transmembrane</keyword>
<dbReference type="RefSeq" id="WP_034979100.1">
    <property type="nucleotide sequence ID" value="NZ_FOFI01000007.1"/>
</dbReference>
<organism evidence="2 3">
    <name type="scientific">Epilithonimonas lactis</name>
    <dbReference type="NCBI Taxonomy" id="421072"/>
    <lineage>
        <taxon>Bacteria</taxon>
        <taxon>Pseudomonadati</taxon>
        <taxon>Bacteroidota</taxon>
        <taxon>Flavobacteriia</taxon>
        <taxon>Flavobacteriales</taxon>
        <taxon>Weeksellaceae</taxon>
        <taxon>Chryseobacterium group</taxon>
        <taxon>Epilithonimonas</taxon>
    </lineage>
</organism>
<proteinExistence type="predicted"/>
<gene>
    <name evidence="2" type="ORF">IO89_18515</name>
</gene>
<protein>
    <submittedName>
        <fullName evidence="2">Uncharacterized protein</fullName>
    </submittedName>
</protein>
<keyword evidence="3" id="KW-1185">Reference proteome</keyword>
<dbReference type="eggNOG" id="ENOG5032AIV">
    <property type="taxonomic scope" value="Bacteria"/>
</dbReference>
<feature type="transmembrane region" description="Helical" evidence="1">
    <location>
        <begin position="33"/>
        <end position="56"/>
    </location>
</feature>
<dbReference type="Proteomes" id="UP000028623">
    <property type="component" value="Unassembled WGS sequence"/>
</dbReference>
<reference evidence="2 3" key="1">
    <citation type="submission" date="2014-07" db="EMBL/GenBank/DDBJ databases">
        <title>Epilithonimonas lactis LMG 22401 Genome.</title>
        <authorList>
            <person name="Pipes S.E."/>
            <person name="Stropko S.J."/>
        </authorList>
    </citation>
    <scope>NUCLEOTIDE SEQUENCE [LARGE SCALE GENOMIC DNA]</scope>
    <source>
        <strain evidence="2 3">LMG 24401</strain>
    </source>
</reference>
<dbReference type="AlphaFoldDB" id="A0A085B6N0"/>
<evidence type="ECO:0000313" key="3">
    <source>
        <dbReference type="Proteomes" id="UP000028623"/>
    </source>
</evidence>
<dbReference type="EMBL" id="JPLY01000008">
    <property type="protein sequence ID" value="KFC18125.1"/>
    <property type="molecule type" value="Genomic_DNA"/>
</dbReference>
<evidence type="ECO:0000256" key="1">
    <source>
        <dbReference type="SAM" id="Phobius"/>
    </source>
</evidence>
<dbReference type="OrthoDB" id="1264910at2"/>
<evidence type="ECO:0000313" key="2">
    <source>
        <dbReference type="EMBL" id="KFC18125.1"/>
    </source>
</evidence>
<sequence length="60" mass="7002">MKNYTLIAVVSLITLTLIQLVYMFQRYGFSENVYLVTSILQILAYAGLTSFFIKLYQKQK</sequence>
<name>A0A085B6N0_9FLAO</name>